<organism evidence="1 2">
    <name type="scientific">Acetobacter orientalis</name>
    <dbReference type="NCBI Taxonomy" id="146474"/>
    <lineage>
        <taxon>Bacteria</taxon>
        <taxon>Pseudomonadati</taxon>
        <taxon>Pseudomonadota</taxon>
        <taxon>Alphaproteobacteria</taxon>
        <taxon>Acetobacterales</taxon>
        <taxon>Acetobacteraceae</taxon>
        <taxon>Acetobacter</taxon>
    </lineage>
</organism>
<evidence type="ECO:0000313" key="2">
    <source>
        <dbReference type="Proteomes" id="UP000270034"/>
    </source>
</evidence>
<proteinExistence type="predicted"/>
<dbReference type="KEGG" id="aot:AcetOri_orf04076"/>
<reference evidence="1 2" key="1">
    <citation type="submission" date="2018-02" db="EMBL/GenBank/DDBJ databases">
        <title>Acetobacter orientalis genome.</title>
        <authorList>
            <person name="Nakashima N."/>
            <person name="Tamura T."/>
        </authorList>
    </citation>
    <scope>NUCLEOTIDE SEQUENCE [LARGE SCALE GENOMIC DNA]</scope>
    <source>
        <strain evidence="1 2">FAN1</strain>
    </source>
</reference>
<evidence type="ECO:0000313" key="1">
    <source>
        <dbReference type="EMBL" id="BBC81026.1"/>
    </source>
</evidence>
<sequence>MALCSPAPLRGFNSGGKRLGPLWVAACHVGRALGRARPPSTLG</sequence>
<accession>A0A2Z5ZKJ2</accession>
<dbReference type="AlphaFoldDB" id="A0A2Z5ZKJ2"/>
<name>A0A2Z5ZKJ2_9PROT</name>
<dbReference type="EMBL" id="AP018515">
    <property type="protein sequence ID" value="BBC81026.1"/>
    <property type="molecule type" value="Genomic_DNA"/>
</dbReference>
<gene>
    <name evidence="1" type="ORF">AcetOrient_orf04076</name>
</gene>
<protein>
    <submittedName>
        <fullName evidence="1">Uncharacterized protein</fullName>
    </submittedName>
</protein>
<dbReference type="Proteomes" id="UP000270034">
    <property type="component" value="Chromosome"/>
</dbReference>